<evidence type="ECO:0000313" key="6">
    <source>
        <dbReference type="EMBL" id="SOY29209.1"/>
    </source>
</evidence>
<dbReference type="PANTHER" id="PTHR37299:SF1">
    <property type="entry name" value="STAGE 0 SPORULATION PROTEIN A HOMOLOG"/>
    <property type="match status" value="1"/>
</dbReference>
<evidence type="ECO:0000313" key="7">
    <source>
        <dbReference type="Proteomes" id="UP000236311"/>
    </source>
</evidence>
<dbReference type="InterPro" id="IPR001789">
    <property type="entry name" value="Sig_transdc_resp-reg_receiver"/>
</dbReference>
<feature type="domain" description="HTH LytTR-type" evidence="5">
    <location>
        <begin position="138"/>
        <end position="236"/>
    </location>
</feature>
<dbReference type="EMBL" id="OFSM01000009">
    <property type="protein sequence ID" value="SOY29209.1"/>
    <property type="molecule type" value="Genomic_DNA"/>
</dbReference>
<feature type="domain" description="Response regulatory" evidence="4">
    <location>
        <begin position="6"/>
        <end position="124"/>
    </location>
</feature>
<feature type="modified residue" description="4-aspartylphosphate" evidence="3">
    <location>
        <position position="55"/>
    </location>
</feature>
<dbReference type="GO" id="GO:0000156">
    <property type="term" value="F:phosphorelay response regulator activity"/>
    <property type="evidence" value="ECO:0007669"/>
    <property type="project" value="InterPro"/>
</dbReference>
<proteinExistence type="predicted"/>
<dbReference type="OrthoDB" id="1767672at2"/>
<name>A0A2K4ZFI7_9FIRM</name>
<evidence type="ECO:0000256" key="3">
    <source>
        <dbReference type="PROSITE-ProRule" id="PRU00169"/>
    </source>
</evidence>
<dbReference type="Proteomes" id="UP000236311">
    <property type="component" value="Unassembled WGS sequence"/>
</dbReference>
<dbReference type="InterPro" id="IPR007492">
    <property type="entry name" value="LytTR_DNA-bd_dom"/>
</dbReference>
<evidence type="ECO:0000256" key="2">
    <source>
        <dbReference type="ARBA" id="ARBA00024867"/>
    </source>
</evidence>
<dbReference type="InterPro" id="IPR011006">
    <property type="entry name" value="CheY-like_superfamily"/>
</dbReference>
<dbReference type="Pfam" id="PF00072">
    <property type="entry name" value="Response_reg"/>
    <property type="match status" value="1"/>
</dbReference>
<keyword evidence="7" id="KW-1185">Reference proteome</keyword>
<dbReference type="SMART" id="SM00448">
    <property type="entry name" value="REC"/>
    <property type="match status" value="1"/>
</dbReference>
<gene>
    <name evidence="6" type="primary">yehT_1</name>
    <name evidence="6" type="ORF">AMURIS_01924</name>
</gene>
<dbReference type="InterPro" id="IPR046947">
    <property type="entry name" value="LytR-like"/>
</dbReference>
<dbReference type="AlphaFoldDB" id="A0A2K4ZFI7"/>
<accession>A0A2K4ZFI7</accession>
<evidence type="ECO:0000259" key="5">
    <source>
        <dbReference type="PROSITE" id="PS50930"/>
    </source>
</evidence>
<reference evidence="6 7" key="1">
    <citation type="submission" date="2018-01" db="EMBL/GenBank/DDBJ databases">
        <authorList>
            <person name="Gaut B.S."/>
            <person name="Morton B.R."/>
            <person name="Clegg M.T."/>
            <person name="Duvall M.R."/>
        </authorList>
    </citation>
    <scope>NUCLEOTIDE SEQUENCE [LARGE SCALE GENOMIC DNA]</scope>
    <source>
        <strain evidence="6">GP69</strain>
    </source>
</reference>
<dbReference type="PROSITE" id="PS50110">
    <property type="entry name" value="RESPONSE_REGULATORY"/>
    <property type="match status" value="1"/>
</dbReference>
<organism evidence="6 7">
    <name type="scientific">Acetatifactor muris</name>
    <dbReference type="NCBI Taxonomy" id="879566"/>
    <lineage>
        <taxon>Bacteria</taxon>
        <taxon>Bacillati</taxon>
        <taxon>Bacillota</taxon>
        <taxon>Clostridia</taxon>
        <taxon>Lachnospirales</taxon>
        <taxon>Lachnospiraceae</taxon>
        <taxon>Acetatifactor</taxon>
    </lineage>
</organism>
<evidence type="ECO:0000259" key="4">
    <source>
        <dbReference type="PROSITE" id="PS50110"/>
    </source>
</evidence>
<dbReference type="PROSITE" id="PS50930">
    <property type="entry name" value="HTH_LYTTR"/>
    <property type="match status" value="1"/>
</dbReference>
<dbReference type="SUPFAM" id="SSF52172">
    <property type="entry name" value="CheY-like"/>
    <property type="match status" value="1"/>
</dbReference>
<dbReference type="SMART" id="SM00850">
    <property type="entry name" value="LytTR"/>
    <property type="match status" value="1"/>
</dbReference>
<dbReference type="Gene3D" id="3.40.50.2300">
    <property type="match status" value="1"/>
</dbReference>
<sequence length="243" mass="27638">MADTVKIAVCDDEKNIRGYLVSLIKKQGTECSITEYASADEYLADGKEHDLVFLDIEMGDSGTELDGMGLARHIRGMDARRQPIIIFVTGYEKYVYDAFDVGAFQYLVKPVDEQKFSGVFGRAVGQILSEAEQGKKKLVIQYGGEGKAIPLNDIYYMESRNHNIVLYLKSGNIEYYAKIGDLEEELAGQFYRIHRGYLINLFHVEGYDKTEVRMANGDKLLLSRYKYDGFVQAYMDYISEESL</sequence>
<dbReference type="GO" id="GO:0003677">
    <property type="term" value="F:DNA binding"/>
    <property type="evidence" value="ECO:0007669"/>
    <property type="project" value="InterPro"/>
</dbReference>
<protein>
    <recommendedName>
        <fullName evidence="1">Stage 0 sporulation protein A homolog</fullName>
    </recommendedName>
</protein>
<comment type="function">
    <text evidence="2">May play the central regulatory role in sporulation. It may be an element of the effector pathway responsible for the activation of sporulation genes in response to nutritional stress. Spo0A may act in concert with spo0H (a sigma factor) to control the expression of some genes that are critical to the sporulation process.</text>
</comment>
<dbReference type="RefSeq" id="WP_103239335.1">
    <property type="nucleotide sequence ID" value="NZ_JANJZD010000009.1"/>
</dbReference>
<dbReference type="Gene3D" id="2.40.50.1020">
    <property type="entry name" value="LytTr DNA-binding domain"/>
    <property type="match status" value="1"/>
</dbReference>
<keyword evidence="3" id="KW-0597">Phosphoprotein</keyword>
<dbReference type="PANTHER" id="PTHR37299">
    <property type="entry name" value="TRANSCRIPTIONAL REGULATOR-RELATED"/>
    <property type="match status" value="1"/>
</dbReference>
<evidence type="ECO:0000256" key="1">
    <source>
        <dbReference type="ARBA" id="ARBA00018672"/>
    </source>
</evidence>
<dbReference type="Pfam" id="PF04397">
    <property type="entry name" value="LytTR"/>
    <property type="match status" value="1"/>
</dbReference>